<organism evidence="2 3">
    <name type="scientific">Austropuccinia psidii MF-1</name>
    <dbReference type="NCBI Taxonomy" id="1389203"/>
    <lineage>
        <taxon>Eukaryota</taxon>
        <taxon>Fungi</taxon>
        <taxon>Dikarya</taxon>
        <taxon>Basidiomycota</taxon>
        <taxon>Pucciniomycotina</taxon>
        <taxon>Pucciniomycetes</taxon>
        <taxon>Pucciniales</taxon>
        <taxon>Sphaerophragmiaceae</taxon>
        <taxon>Austropuccinia</taxon>
    </lineage>
</organism>
<dbReference type="EMBL" id="AVOT02016070">
    <property type="protein sequence ID" value="MBW0500941.1"/>
    <property type="molecule type" value="Genomic_DNA"/>
</dbReference>
<sequence length="96" mass="11103">MSSNLSDPVSYRQEIKSRNYDQWLHTINKELHTLSKLNVWEILPIPEDTKLVGTTWVLKTKWNELNSILEHKAQLCAQGFSQVQGIDFSKTFEPTG</sequence>
<name>A0A9Q3DBR4_9BASI</name>
<comment type="caution">
    <text evidence="2">The sequence shown here is derived from an EMBL/GenBank/DDBJ whole genome shotgun (WGS) entry which is preliminary data.</text>
</comment>
<gene>
    <name evidence="2" type="ORF">O181_040656</name>
</gene>
<reference evidence="2" key="1">
    <citation type="submission" date="2021-03" db="EMBL/GenBank/DDBJ databases">
        <title>Draft genome sequence of rust myrtle Austropuccinia psidii MF-1, a brazilian biotype.</title>
        <authorList>
            <person name="Quecine M.C."/>
            <person name="Pachon D.M.R."/>
            <person name="Bonatelli M.L."/>
            <person name="Correr F.H."/>
            <person name="Franceschini L.M."/>
            <person name="Leite T.F."/>
            <person name="Margarido G.R.A."/>
            <person name="Almeida C.A."/>
            <person name="Ferrarezi J.A."/>
            <person name="Labate C.A."/>
        </authorList>
    </citation>
    <scope>NUCLEOTIDE SEQUENCE</scope>
    <source>
        <strain evidence="2">MF-1</strain>
    </source>
</reference>
<dbReference type="Proteomes" id="UP000765509">
    <property type="component" value="Unassembled WGS sequence"/>
</dbReference>
<feature type="domain" description="Reverse transcriptase Ty1/copia-type" evidence="1">
    <location>
        <begin position="38"/>
        <end position="94"/>
    </location>
</feature>
<evidence type="ECO:0000313" key="2">
    <source>
        <dbReference type="EMBL" id="MBW0500941.1"/>
    </source>
</evidence>
<dbReference type="OrthoDB" id="3799035at2759"/>
<dbReference type="InterPro" id="IPR013103">
    <property type="entry name" value="RVT_2"/>
</dbReference>
<dbReference type="Pfam" id="PF07727">
    <property type="entry name" value="RVT_2"/>
    <property type="match status" value="1"/>
</dbReference>
<evidence type="ECO:0000313" key="3">
    <source>
        <dbReference type="Proteomes" id="UP000765509"/>
    </source>
</evidence>
<proteinExistence type="predicted"/>
<protein>
    <recommendedName>
        <fullName evidence="1">Reverse transcriptase Ty1/copia-type domain-containing protein</fullName>
    </recommendedName>
</protein>
<keyword evidence="3" id="KW-1185">Reference proteome</keyword>
<evidence type="ECO:0000259" key="1">
    <source>
        <dbReference type="Pfam" id="PF07727"/>
    </source>
</evidence>
<accession>A0A9Q3DBR4</accession>
<dbReference type="AlphaFoldDB" id="A0A9Q3DBR4"/>